<evidence type="ECO:0000313" key="2">
    <source>
        <dbReference type="Proteomes" id="UP000198990"/>
    </source>
</evidence>
<proteinExistence type="predicted"/>
<dbReference type="STRING" id="228957.SAMN04488008_104250"/>
<protein>
    <submittedName>
        <fullName evidence="1">Uncharacterized protein</fullName>
    </submittedName>
</protein>
<dbReference type="EMBL" id="FNZN01000004">
    <property type="protein sequence ID" value="SEL58104.1"/>
    <property type="molecule type" value="Genomic_DNA"/>
</dbReference>
<dbReference type="AlphaFoldDB" id="A0A1H7RDT1"/>
<gene>
    <name evidence="1" type="ORF">SAMN04488008_104250</name>
</gene>
<dbReference type="Proteomes" id="UP000198990">
    <property type="component" value="Unassembled WGS sequence"/>
</dbReference>
<reference evidence="2" key="1">
    <citation type="submission" date="2016-10" db="EMBL/GenBank/DDBJ databases">
        <authorList>
            <person name="Varghese N."/>
            <person name="Submissions S."/>
        </authorList>
    </citation>
    <scope>NUCLEOTIDE SEQUENCE [LARGE SCALE GENOMIC DNA]</scope>
    <source>
        <strain evidence="2">DSM 16471</strain>
    </source>
</reference>
<keyword evidence="2" id="KW-1185">Reference proteome</keyword>
<accession>A0A1H7RDT1</accession>
<name>A0A1H7RDT1_9FLAO</name>
<evidence type="ECO:0000313" key="1">
    <source>
        <dbReference type="EMBL" id="SEL58104.1"/>
    </source>
</evidence>
<sequence>MFYFGYLINKLLKNNFIDSCTFVIISTQCETGDESVFDTEYFIANSNNIYLILVMEDVGEMFSESQSSQFIAVATDLECFYPEIII</sequence>
<organism evidence="1 2">
    <name type="scientific">Maribacter orientalis</name>
    <dbReference type="NCBI Taxonomy" id="228957"/>
    <lineage>
        <taxon>Bacteria</taxon>
        <taxon>Pseudomonadati</taxon>
        <taxon>Bacteroidota</taxon>
        <taxon>Flavobacteriia</taxon>
        <taxon>Flavobacteriales</taxon>
        <taxon>Flavobacteriaceae</taxon>
        <taxon>Maribacter</taxon>
    </lineage>
</organism>